<dbReference type="InterPro" id="IPR043708">
    <property type="entry name" value="DUF5648"/>
</dbReference>
<dbReference type="Gene3D" id="3.90.70.10">
    <property type="entry name" value="Cysteine proteinases"/>
    <property type="match status" value="1"/>
</dbReference>
<protein>
    <submittedName>
        <fullName evidence="3">Uncharacterized protein</fullName>
    </submittedName>
</protein>
<dbReference type="AlphaFoldDB" id="A0A6A0B7C2"/>
<dbReference type="Pfam" id="PF13529">
    <property type="entry name" value="Peptidase_C39_2"/>
    <property type="match status" value="1"/>
</dbReference>
<evidence type="ECO:0000259" key="1">
    <source>
        <dbReference type="Pfam" id="PF13529"/>
    </source>
</evidence>
<proteinExistence type="predicted"/>
<gene>
    <name evidence="3" type="ORF">Hs20B_07890</name>
</gene>
<feature type="domain" description="DUF5648" evidence="2">
    <location>
        <begin position="46"/>
        <end position="178"/>
    </location>
</feature>
<dbReference type="EMBL" id="BLLH01000003">
    <property type="protein sequence ID" value="GFH40391.1"/>
    <property type="molecule type" value="Genomic_DNA"/>
</dbReference>
<feature type="domain" description="Peptidase C39-like" evidence="1">
    <location>
        <begin position="224"/>
        <end position="334"/>
    </location>
</feature>
<sequence>MKSKSPSSKLLLLVAAVFSALLILGITTITTVVADEPSPAEKTVLVYRLYNPNSGEHFYTTSSAERNSLVYNSKWEYEGIGWVAPESSSVPVYRLYNKNAGDHFYTLDANEKNSLVKKGWRYEGVNFYSYTDNKNVPLLRAYNPNAKKAGSHNYTTNSGEQNNLVKAGWKNENIAWYAYGAGYQDNSDKGLVDQSNKNKADWEQQKKLSDELARIKAAIGKPVYYSQLDPRWSGVRFNASTVGPTGCVPTSLAMILKGSYGLNVTPIDVARRMDGYSGWAFGASGKDIIATAKSYGRSVEVVTSQQVAEQRLKEGYPLIWLVNVGIGHAVVSFGDSGGRTEVLDPYGRKFFNGWYSISYLWSIPSRETMDWDAGRPVFVIK</sequence>
<dbReference type="Proteomes" id="UP000475928">
    <property type="component" value="Unassembled WGS sequence"/>
</dbReference>
<reference evidence="3 4" key="1">
    <citation type="submission" date="2020-02" db="EMBL/GenBank/DDBJ databases">
        <title>Draft genome sequence of Lactococcus sp. Hs20B0-1.</title>
        <authorList>
            <person name="Noda S."/>
            <person name="Yuki M."/>
            <person name="Ohkuma M."/>
        </authorList>
    </citation>
    <scope>NUCLEOTIDE SEQUENCE [LARGE SCALE GENOMIC DNA]</scope>
    <source>
        <strain evidence="3 4">Hs20B0-1</strain>
    </source>
</reference>
<accession>A0A6A0B7C2</accession>
<dbReference type="InterPro" id="IPR039564">
    <property type="entry name" value="Peptidase_C39-like"/>
</dbReference>
<dbReference type="Pfam" id="PF18885">
    <property type="entry name" value="DUF5648"/>
    <property type="match status" value="1"/>
</dbReference>
<organism evidence="3 4">
    <name type="scientific">Pseudolactococcus insecticola</name>
    <dbReference type="NCBI Taxonomy" id="2709158"/>
    <lineage>
        <taxon>Bacteria</taxon>
        <taxon>Bacillati</taxon>
        <taxon>Bacillota</taxon>
        <taxon>Bacilli</taxon>
        <taxon>Lactobacillales</taxon>
        <taxon>Streptococcaceae</taxon>
        <taxon>Pseudolactococcus</taxon>
    </lineage>
</organism>
<dbReference type="RefSeq" id="WP_172355893.1">
    <property type="nucleotide sequence ID" value="NZ_BLLH01000003.1"/>
</dbReference>
<evidence type="ECO:0000259" key="2">
    <source>
        <dbReference type="Pfam" id="PF18885"/>
    </source>
</evidence>
<comment type="caution">
    <text evidence="3">The sequence shown here is derived from an EMBL/GenBank/DDBJ whole genome shotgun (WGS) entry which is preliminary data.</text>
</comment>
<evidence type="ECO:0000313" key="4">
    <source>
        <dbReference type="Proteomes" id="UP000475928"/>
    </source>
</evidence>
<name>A0A6A0B7C2_9LACT</name>
<evidence type="ECO:0000313" key="3">
    <source>
        <dbReference type="EMBL" id="GFH40391.1"/>
    </source>
</evidence>
<keyword evidence="4" id="KW-1185">Reference proteome</keyword>